<dbReference type="GO" id="GO:0051082">
    <property type="term" value="F:unfolded protein binding"/>
    <property type="evidence" value="ECO:0007669"/>
    <property type="project" value="TreeGrafter"/>
</dbReference>
<dbReference type="PANTHER" id="PTHR45640:SF26">
    <property type="entry name" value="RE23625P"/>
    <property type="match status" value="1"/>
</dbReference>
<dbReference type="AlphaFoldDB" id="A0A8S4SBY3"/>
<dbReference type="GO" id="GO:0042026">
    <property type="term" value="P:protein refolding"/>
    <property type="evidence" value="ECO:0007669"/>
    <property type="project" value="TreeGrafter"/>
</dbReference>
<name>A0A8S4SBY3_9NEOP</name>
<evidence type="ECO:0000256" key="2">
    <source>
        <dbReference type="RuleBase" id="RU003616"/>
    </source>
</evidence>
<evidence type="ECO:0000313" key="5">
    <source>
        <dbReference type="EMBL" id="CAH2246905.1"/>
    </source>
</evidence>
<reference evidence="5" key="1">
    <citation type="submission" date="2022-03" db="EMBL/GenBank/DDBJ databases">
        <authorList>
            <person name="Lindestad O."/>
        </authorList>
    </citation>
    <scope>NUCLEOTIDE SEQUENCE</scope>
</reference>
<evidence type="ECO:0000256" key="3">
    <source>
        <dbReference type="SAM" id="MobiDB-lite"/>
    </source>
</evidence>
<keyword evidence="6" id="KW-1185">Reference proteome</keyword>
<dbReference type="InterPro" id="IPR001436">
    <property type="entry name" value="Alpha-crystallin/sHSP_animal"/>
</dbReference>
<dbReference type="GO" id="GO:0009408">
    <property type="term" value="P:response to heat"/>
    <property type="evidence" value="ECO:0007669"/>
    <property type="project" value="TreeGrafter"/>
</dbReference>
<dbReference type="CDD" id="cd06526">
    <property type="entry name" value="metazoan_ACD"/>
    <property type="match status" value="1"/>
</dbReference>
<organism evidence="5 6">
    <name type="scientific">Pararge aegeria aegeria</name>
    <dbReference type="NCBI Taxonomy" id="348720"/>
    <lineage>
        <taxon>Eukaryota</taxon>
        <taxon>Metazoa</taxon>
        <taxon>Ecdysozoa</taxon>
        <taxon>Arthropoda</taxon>
        <taxon>Hexapoda</taxon>
        <taxon>Insecta</taxon>
        <taxon>Pterygota</taxon>
        <taxon>Neoptera</taxon>
        <taxon>Endopterygota</taxon>
        <taxon>Lepidoptera</taxon>
        <taxon>Glossata</taxon>
        <taxon>Ditrysia</taxon>
        <taxon>Papilionoidea</taxon>
        <taxon>Nymphalidae</taxon>
        <taxon>Satyrinae</taxon>
        <taxon>Satyrini</taxon>
        <taxon>Parargina</taxon>
        <taxon>Pararge</taxon>
    </lineage>
</organism>
<dbReference type="EMBL" id="CAKXAJ010025944">
    <property type="protein sequence ID" value="CAH2246905.1"/>
    <property type="molecule type" value="Genomic_DNA"/>
</dbReference>
<dbReference type="PANTHER" id="PTHR45640">
    <property type="entry name" value="HEAT SHOCK PROTEIN HSP-12.2-RELATED"/>
    <property type="match status" value="1"/>
</dbReference>
<proteinExistence type="inferred from homology"/>
<dbReference type="Pfam" id="PF00011">
    <property type="entry name" value="HSP20"/>
    <property type="match status" value="1"/>
</dbReference>
<dbReference type="SUPFAM" id="SSF49764">
    <property type="entry name" value="HSP20-like chaperones"/>
    <property type="match status" value="1"/>
</dbReference>
<protein>
    <submittedName>
        <fullName evidence="5">Jg19259 protein</fullName>
    </submittedName>
</protein>
<dbReference type="GO" id="GO:0005737">
    <property type="term" value="C:cytoplasm"/>
    <property type="evidence" value="ECO:0007669"/>
    <property type="project" value="TreeGrafter"/>
</dbReference>
<evidence type="ECO:0000313" key="6">
    <source>
        <dbReference type="Proteomes" id="UP000838756"/>
    </source>
</evidence>
<sequence>MSQDQSQNLQNIPIQVTDTLVFDDFASMKERFAAHMKEIDEEMTRLSKSLEGQSAKTQSGTTTSKGPLILDFLSNSRLIESEGENRKLKLQFDVSQFDASEITVTIQDNKLTVSATHEGITDSSTTVRQYQREFHFPQGIDPKTIVSSLSKDGVLVIEAPLTISTEKPVPK</sequence>
<dbReference type="InterPro" id="IPR008978">
    <property type="entry name" value="HSP20-like_chaperone"/>
</dbReference>
<dbReference type="PRINTS" id="PR00299">
    <property type="entry name" value="ACRYSTALLIN"/>
</dbReference>
<comment type="similarity">
    <text evidence="1 2">Belongs to the small heat shock protein (HSP20) family.</text>
</comment>
<dbReference type="OrthoDB" id="10060792at2759"/>
<feature type="compositionally biased region" description="Polar residues" evidence="3">
    <location>
        <begin position="46"/>
        <end position="65"/>
    </location>
</feature>
<feature type="domain" description="SHSP" evidence="4">
    <location>
        <begin position="69"/>
        <end position="171"/>
    </location>
</feature>
<dbReference type="GO" id="GO:0005634">
    <property type="term" value="C:nucleus"/>
    <property type="evidence" value="ECO:0007669"/>
    <property type="project" value="TreeGrafter"/>
</dbReference>
<dbReference type="Proteomes" id="UP000838756">
    <property type="component" value="Unassembled WGS sequence"/>
</dbReference>
<comment type="caution">
    <text evidence="5">The sequence shown here is derived from an EMBL/GenBank/DDBJ whole genome shotgun (WGS) entry which is preliminary data.</text>
</comment>
<evidence type="ECO:0000256" key="1">
    <source>
        <dbReference type="PROSITE-ProRule" id="PRU00285"/>
    </source>
</evidence>
<accession>A0A8S4SBY3</accession>
<dbReference type="PROSITE" id="PS01031">
    <property type="entry name" value="SHSP"/>
    <property type="match status" value="1"/>
</dbReference>
<dbReference type="Gene3D" id="2.60.40.790">
    <property type="match status" value="1"/>
</dbReference>
<dbReference type="InterPro" id="IPR002068">
    <property type="entry name" value="A-crystallin/Hsp20_dom"/>
</dbReference>
<gene>
    <name evidence="5" type="primary">jg19259</name>
    <name evidence="5" type="ORF">PAEG_LOCUS21449</name>
</gene>
<feature type="region of interest" description="Disordered" evidence="3">
    <location>
        <begin position="44"/>
        <end position="66"/>
    </location>
</feature>
<evidence type="ECO:0000259" key="4">
    <source>
        <dbReference type="PROSITE" id="PS01031"/>
    </source>
</evidence>